<name>A0ACA9S2J4_9GLOM</name>
<feature type="non-terminal residue" evidence="1">
    <location>
        <position position="186"/>
    </location>
</feature>
<proteinExistence type="predicted"/>
<organism evidence="1 2">
    <name type="scientific">Racocetra persica</name>
    <dbReference type="NCBI Taxonomy" id="160502"/>
    <lineage>
        <taxon>Eukaryota</taxon>
        <taxon>Fungi</taxon>
        <taxon>Fungi incertae sedis</taxon>
        <taxon>Mucoromycota</taxon>
        <taxon>Glomeromycotina</taxon>
        <taxon>Glomeromycetes</taxon>
        <taxon>Diversisporales</taxon>
        <taxon>Gigasporaceae</taxon>
        <taxon>Racocetra</taxon>
    </lineage>
</organism>
<gene>
    <name evidence="1" type="ORF">RPERSI_LOCUS25900</name>
</gene>
<evidence type="ECO:0000313" key="2">
    <source>
        <dbReference type="Proteomes" id="UP000789920"/>
    </source>
</evidence>
<evidence type="ECO:0000313" key="1">
    <source>
        <dbReference type="EMBL" id="CAG8822843.1"/>
    </source>
</evidence>
<dbReference type="Proteomes" id="UP000789920">
    <property type="component" value="Unassembled WGS sequence"/>
</dbReference>
<dbReference type="EMBL" id="CAJVQC010086778">
    <property type="protein sequence ID" value="CAG8822843.1"/>
    <property type="molecule type" value="Genomic_DNA"/>
</dbReference>
<accession>A0ACA9S2J4</accession>
<protein>
    <submittedName>
        <fullName evidence="1">30646_t:CDS:1</fullName>
    </submittedName>
</protein>
<comment type="caution">
    <text evidence="1">The sequence shown here is derived from an EMBL/GenBank/DDBJ whole genome shotgun (WGS) entry which is preliminary data.</text>
</comment>
<keyword evidence="2" id="KW-1185">Reference proteome</keyword>
<reference evidence="1" key="1">
    <citation type="submission" date="2021-06" db="EMBL/GenBank/DDBJ databases">
        <authorList>
            <person name="Kallberg Y."/>
            <person name="Tangrot J."/>
            <person name="Rosling A."/>
        </authorList>
    </citation>
    <scope>NUCLEOTIDE SEQUENCE</scope>
    <source>
        <strain evidence="1">MA461A</strain>
    </source>
</reference>
<sequence>MIVIDTLLDNLNNFHKKNNINKRLEWCQHLVNVASKDVKNISICNKYAENNNVKGFYHYDYDHYFAKDEQEIFKKITEEKQKKILLDIRYTYFGASFQNKHWVIYFGRKYARETIDINLLLKYTNDERIKVARKKISGLYWIENLGMNYETEKKAIQGWMGSSGHRKQILDKDYIYFGAGFSKDIW</sequence>